<reference evidence="3" key="1">
    <citation type="journal article" date="2017" name="Nat. Microbiol.">
        <title>Global analysis of biosynthetic gene clusters reveals vast potential of secondary metabolite production in Penicillium species.</title>
        <authorList>
            <person name="Nielsen J.C."/>
            <person name="Grijseels S."/>
            <person name="Prigent S."/>
            <person name="Ji B."/>
            <person name="Dainat J."/>
            <person name="Nielsen K.F."/>
            <person name="Frisvad J.C."/>
            <person name="Workman M."/>
            <person name="Nielsen J."/>
        </authorList>
    </citation>
    <scope>NUCLEOTIDE SEQUENCE [LARGE SCALE GENOMIC DNA]</scope>
    <source>
        <strain evidence="3">IBT 13039</strain>
    </source>
</reference>
<dbReference type="Gene3D" id="1.10.510.10">
    <property type="entry name" value="Transferase(Phosphotransferase) domain 1"/>
    <property type="match status" value="1"/>
</dbReference>
<dbReference type="InterPro" id="IPR011009">
    <property type="entry name" value="Kinase-like_dom_sf"/>
</dbReference>
<dbReference type="PROSITE" id="PS50011">
    <property type="entry name" value="PROTEIN_KINASE_DOM"/>
    <property type="match status" value="1"/>
</dbReference>
<dbReference type="InterPro" id="IPR000719">
    <property type="entry name" value="Prot_kinase_dom"/>
</dbReference>
<dbReference type="PANTHER" id="PTHR24362">
    <property type="entry name" value="SERINE/THREONINE-PROTEIN KINASE NEK"/>
    <property type="match status" value="1"/>
</dbReference>
<protein>
    <recommendedName>
        <fullName evidence="1">Protein kinase domain-containing protein</fullName>
    </recommendedName>
</protein>
<dbReference type="EMBL" id="MOOB01000004">
    <property type="protein sequence ID" value="OQE94347.1"/>
    <property type="molecule type" value="Genomic_DNA"/>
</dbReference>
<dbReference type="GO" id="GO:0004672">
    <property type="term" value="F:protein kinase activity"/>
    <property type="evidence" value="ECO:0007669"/>
    <property type="project" value="InterPro"/>
</dbReference>
<keyword evidence="3" id="KW-1185">Reference proteome</keyword>
<evidence type="ECO:0000313" key="2">
    <source>
        <dbReference type="EMBL" id="OQE94347.1"/>
    </source>
</evidence>
<dbReference type="PANTHER" id="PTHR24362:SF309">
    <property type="entry name" value="PROTEIN KINASE DOMAIN-CONTAINING PROTEIN"/>
    <property type="match status" value="1"/>
</dbReference>
<dbReference type="AlphaFoldDB" id="A0A1V6Z3X2"/>
<dbReference type="Proteomes" id="UP000191691">
    <property type="component" value="Unassembled WGS sequence"/>
</dbReference>
<proteinExistence type="predicted"/>
<dbReference type="STRING" id="60175.A0A1V6Z3X2"/>
<evidence type="ECO:0000259" key="1">
    <source>
        <dbReference type="PROSITE" id="PS50011"/>
    </source>
</evidence>
<organism evidence="2 3">
    <name type="scientific">Penicillium nalgiovense</name>
    <dbReference type="NCBI Taxonomy" id="60175"/>
    <lineage>
        <taxon>Eukaryota</taxon>
        <taxon>Fungi</taxon>
        <taxon>Dikarya</taxon>
        <taxon>Ascomycota</taxon>
        <taxon>Pezizomycotina</taxon>
        <taxon>Eurotiomycetes</taxon>
        <taxon>Eurotiomycetidae</taxon>
        <taxon>Eurotiales</taxon>
        <taxon>Aspergillaceae</taxon>
        <taxon>Penicillium</taxon>
    </lineage>
</organism>
<dbReference type="Pfam" id="PF00069">
    <property type="entry name" value="Pkinase"/>
    <property type="match status" value="1"/>
</dbReference>
<feature type="domain" description="Protein kinase" evidence="1">
    <location>
        <begin position="1"/>
        <end position="191"/>
    </location>
</feature>
<comment type="caution">
    <text evidence="2">The sequence shown here is derived from an EMBL/GenBank/DDBJ whole genome shotgun (WGS) entry which is preliminary data.</text>
</comment>
<sequence>MLNCLDITEQGLHFPYYRFGNIRTYLRDNKVSQHMRHKWIKNAIVAVAFIYSHGAVHGDISPRNFLVADDLSIKLCDFAGSVIGDMEALVEEEDRYRLALWSPRSFNTDLFALGCLIYELSSGTRPYDEIEDVKEVARLYAKQIFPNIDGFRYQDLIYKSWISAYTTVGMLREDYDRVQDADTVRDRLSSC</sequence>
<evidence type="ECO:0000313" key="3">
    <source>
        <dbReference type="Proteomes" id="UP000191691"/>
    </source>
</evidence>
<dbReference type="SUPFAM" id="SSF56112">
    <property type="entry name" value="Protein kinase-like (PK-like)"/>
    <property type="match status" value="1"/>
</dbReference>
<accession>A0A1V6Z3X2</accession>
<dbReference type="GO" id="GO:0005524">
    <property type="term" value="F:ATP binding"/>
    <property type="evidence" value="ECO:0007669"/>
    <property type="project" value="InterPro"/>
</dbReference>
<dbReference type="OMA" id="YESYQYT"/>
<gene>
    <name evidence="2" type="ORF">PENNAL_c0004G10259</name>
</gene>
<name>A0A1V6Z3X2_PENNA</name>